<comment type="caution">
    <text evidence="1">The sequence shown here is derived from an EMBL/GenBank/DDBJ whole genome shotgun (WGS) entry which is preliminary data.</text>
</comment>
<dbReference type="EMBL" id="CAJJDP010000140">
    <property type="protein sequence ID" value="CAD8206837.1"/>
    <property type="molecule type" value="Genomic_DNA"/>
</dbReference>
<reference evidence="1" key="1">
    <citation type="submission" date="2021-01" db="EMBL/GenBank/DDBJ databases">
        <authorList>
            <consortium name="Genoscope - CEA"/>
            <person name="William W."/>
        </authorList>
    </citation>
    <scope>NUCLEOTIDE SEQUENCE</scope>
</reference>
<protein>
    <submittedName>
        <fullName evidence="1">Uncharacterized protein</fullName>
    </submittedName>
</protein>
<evidence type="ECO:0000313" key="2">
    <source>
        <dbReference type="Proteomes" id="UP000683925"/>
    </source>
</evidence>
<dbReference type="AlphaFoldDB" id="A0A8S1Y0S2"/>
<name>A0A8S1Y0S2_PAROT</name>
<proteinExistence type="predicted"/>
<gene>
    <name evidence="1" type="ORF">POCTA_138.1.T1390065</name>
</gene>
<dbReference type="OrthoDB" id="10328801at2759"/>
<keyword evidence="2" id="KW-1185">Reference proteome</keyword>
<evidence type="ECO:0000313" key="1">
    <source>
        <dbReference type="EMBL" id="CAD8206837.1"/>
    </source>
</evidence>
<organism evidence="1 2">
    <name type="scientific">Paramecium octaurelia</name>
    <dbReference type="NCBI Taxonomy" id="43137"/>
    <lineage>
        <taxon>Eukaryota</taxon>
        <taxon>Sar</taxon>
        <taxon>Alveolata</taxon>
        <taxon>Ciliophora</taxon>
        <taxon>Intramacronucleata</taxon>
        <taxon>Oligohymenophorea</taxon>
        <taxon>Peniculida</taxon>
        <taxon>Parameciidae</taxon>
        <taxon>Paramecium</taxon>
    </lineage>
</organism>
<accession>A0A8S1Y0S2</accession>
<sequence>MQNQSLIKGTPLSNQTEKQIYKKEKEILIRYYWIIKLELESFVPLNFVL</sequence>
<dbReference type="Proteomes" id="UP000683925">
    <property type="component" value="Unassembled WGS sequence"/>
</dbReference>